<evidence type="ECO:0000256" key="1">
    <source>
        <dbReference type="ARBA" id="ARBA00022679"/>
    </source>
</evidence>
<protein>
    <submittedName>
        <fullName evidence="3 4">Acetyltransferase</fullName>
        <ecNumber evidence="4">2.3.1.18</ecNumber>
        <ecNumber evidence="4">2.3.1.79</ecNumber>
    </submittedName>
</protein>
<dbReference type="Pfam" id="PF00132">
    <property type="entry name" value="Hexapep"/>
    <property type="match status" value="1"/>
</dbReference>
<sequence length="183" mass="20309">MIRRILKVMTAILTLLPKRLSLLLYELNSNTNCTWQIALRYCIVGSLCKAIGHNVYIGKRVTLKNIENITIGDNVSIHDMCYIDGYGGIKIGNNVSIAHNTSILTSTHTWSDQSIPIKYNQVIAGKVVIEDDVWIGCAVRILYKVTIGQRSVIAAGTVVTTNLQSGWLGAGIPMKHKKKLEDW</sequence>
<dbReference type="PROSITE" id="PS00101">
    <property type="entry name" value="HEXAPEP_TRANSFERASES"/>
    <property type="match status" value="1"/>
</dbReference>
<dbReference type="InterPro" id="IPR051159">
    <property type="entry name" value="Hexapeptide_acetyltransf"/>
</dbReference>
<proteinExistence type="predicted"/>
<dbReference type="PANTHER" id="PTHR23416">
    <property type="entry name" value="SIALIC ACID SYNTHASE-RELATED"/>
    <property type="match status" value="1"/>
</dbReference>
<dbReference type="SUPFAM" id="SSF51161">
    <property type="entry name" value="Trimeric LpxA-like enzymes"/>
    <property type="match status" value="1"/>
</dbReference>
<dbReference type="EMBL" id="BKAV01000020">
    <property type="protein sequence ID" value="GEQ00766.1"/>
    <property type="molecule type" value="Genomic_DNA"/>
</dbReference>
<evidence type="ECO:0000313" key="5">
    <source>
        <dbReference type="Proteomes" id="UP000254956"/>
    </source>
</evidence>
<dbReference type="Gene3D" id="2.160.10.10">
    <property type="entry name" value="Hexapeptide repeat proteins"/>
    <property type="match status" value="1"/>
</dbReference>
<evidence type="ECO:0000313" key="3">
    <source>
        <dbReference type="EMBL" id="GEQ00766.1"/>
    </source>
</evidence>
<evidence type="ECO:0000256" key="2">
    <source>
        <dbReference type="ARBA" id="ARBA00022737"/>
    </source>
</evidence>
<name>A0A380CBU5_9STAP</name>
<dbReference type="CDD" id="cd04647">
    <property type="entry name" value="LbH_MAT_like"/>
    <property type="match status" value="1"/>
</dbReference>
<evidence type="ECO:0000313" key="4">
    <source>
        <dbReference type="EMBL" id="SUJ17212.1"/>
    </source>
</evidence>
<keyword evidence="1 4" id="KW-0808">Transferase</keyword>
<dbReference type="InterPro" id="IPR001451">
    <property type="entry name" value="Hexapep"/>
</dbReference>
<dbReference type="RefSeq" id="WP_002509450.1">
    <property type="nucleotide sequence ID" value="NZ_BKAV01000020.1"/>
</dbReference>
<dbReference type="AlphaFoldDB" id="A0A380CBU5"/>
<dbReference type="GO" id="GO:0008870">
    <property type="term" value="F:galactoside O-acetyltransferase activity"/>
    <property type="evidence" value="ECO:0007669"/>
    <property type="project" value="UniProtKB-EC"/>
</dbReference>
<gene>
    <name evidence="4" type="primary">lacA</name>
    <name evidence="3" type="synonym">wecD_2</name>
    <name evidence="4" type="ORF">NCTC12413_01120</name>
    <name evidence="3" type="ORF">SAR03_18030</name>
</gene>
<dbReference type="EC" id="2.3.1.18" evidence="4"/>
<dbReference type="GO" id="GO:0008925">
    <property type="term" value="F:maltose O-acetyltransferase activity"/>
    <property type="evidence" value="ECO:0007669"/>
    <property type="project" value="UniProtKB-EC"/>
</dbReference>
<dbReference type="STRING" id="1212545.SARL_03511"/>
<organism evidence="4 5">
    <name type="scientific">Staphylococcus arlettae</name>
    <dbReference type="NCBI Taxonomy" id="29378"/>
    <lineage>
        <taxon>Bacteria</taxon>
        <taxon>Bacillati</taxon>
        <taxon>Bacillota</taxon>
        <taxon>Bacilli</taxon>
        <taxon>Bacillales</taxon>
        <taxon>Staphylococcaceae</taxon>
        <taxon>Staphylococcus</taxon>
    </lineage>
</organism>
<accession>A0A380CBU5</accession>
<dbReference type="EMBL" id="UGZE01000001">
    <property type="protein sequence ID" value="SUJ17212.1"/>
    <property type="molecule type" value="Genomic_DNA"/>
</dbReference>
<keyword evidence="2" id="KW-0677">Repeat</keyword>
<dbReference type="InterPro" id="IPR011004">
    <property type="entry name" value="Trimer_LpxA-like_sf"/>
</dbReference>
<dbReference type="InterPro" id="IPR018357">
    <property type="entry name" value="Hexapep_transf_CS"/>
</dbReference>
<dbReference type="OrthoDB" id="9782926at2"/>
<dbReference type="Proteomes" id="UP000321598">
    <property type="component" value="Unassembled WGS sequence"/>
</dbReference>
<keyword evidence="4" id="KW-0012">Acyltransferase</keyword>
<reference evidence="3 6" key="2">
    <citation type="submission" date="2019-07" db="EMBL/GenBank/DDBJ databases">
        <title>Whole genome shotgun sequence of Staphylococcus arlettae NBRC 109765.</title>
        <authorList>
            <person name="Hosoyama A."/>
            <person name="Uohara A."/>
            <person name="Ohji S."/>
            <person name="Ichikawa N."/>
        </authorList>
    </citation>
    <scope>NUCLEOTIDE SEQUENCE [LARGE SCALE GENOMIC DNA]</scope>
    <source>
        <strain evidence="3 6">NBRC 109765</strain>
    </source>
</reference>
<dbReference type="Proteomes" id="UP000254956">
    <property type="component" value="Unassembled WGS sequence"/>
</dbReference>
<dbReference type="EC" id="2.3.1.79" evidence="4"/>
<evidence type="ECO:0000313" key="6">
    <source>
        <dbReference type="Proteomes" id="UP000321598"/>
    </source>
</evidence>
<reference evidence="4 5" key="1">
    <citation type="submission" date="2018-06" db="EMBL/GenBank/DDBJ databases">
        <authorList>
            <consortium name="Pathogen Informatics"/>
            <person name="Doyle S."/>
        </authorList>
    </citation>
    <scope>NUCLEOTIDE SEQUENCE [LARGE SCALE GENOMIC DNA]</scope>
    <source>
        <strain evidence="4 5">NCTC12413</strain>
    </source>
</reference>
<keyword evidence="6" id="KW-1185">Reference proteome</keyword>